<dbReference type="InterPro" id="IPR022038">
    <property type="entry name" value="Ig-like_bact"/>
</dbReference>
<feature type="domain" description="Ig-like" evidence="1">
    <location>
        <begin position="927"/>
        <end position="1048"/>
    </location>
</feature>
<gene>
    <name evidence="2" type="ORF">METZ01_LOCUS52464</name>
</gene>
<evidence type="ECO:0000259" key="1">
    <source>
        <dbReference type="Pfam" id="PF13750"/>
    </source>
</evidence>
<sequence>MRRLITIASFISFLSYAQQTGIKTLYYVNEFDFKSGHPTPQSEIRYKPHIRAEYDVLNRLISKANLNRKSIVVSKESYTYELDTNDPIEKQDYEGEDRLVRTTLFGLRGKAPNYISYVYGIDSLETWKDDIFTIIDYNEYEKPYFYHFLDVNAVGYANATLEYNDLGWLTRQVWKRLPDGKQMRLWTYDFDPQTELTRILEYDSSKTLVMDIRLNKDSLEAVYNPIMPVDSGFVNHTRISIELQDSINYGFITWRWVAGVPDVDSIHVFKMPDSLFERRTYYEYDLQLDNYLTDGGIYDIEFTGESAFEYEIIKVVIRQVMYDVTPPTISIGTKPAINKPEFFFTTDEPLSAGYIEWIPFPSSSHQDSIHRIPMTDTELGLGNRQFITLDNQTPLLDSAEYTLQLTAYDRAQNSSFFQAEELILYDISPPLVYMYYPLSNTYVNNLEVQVEASEILASGQIILTDLSGVRDTLSPHVYQLPKKELQLGLHAALLDDALPVMDTTTYSFKFIGTDPAGNISDPVIREPINYDISPPVYTQIFPNIGSHVNNPRLSFIVSEDLAAGEFTWAYREGLQDTAAPHIITLVSNERKGDTRTNWMLKNQTELLDGTIYDLIFIGQDFAGNQTGFITTPDITYDITLPVFAILDPVNEAYVNYLTLSYEISEPLREGTITWTALNPVKDPESPRIISINTDEMIEGVFTDVLLANMTNLVDSVTYNLEMKGADLATNVGIPFKVTSVHYDFSPPIITLTHPPNNTYQAKTFLNYELSEDLLYGQVSWLQLYTRGVTPDTAILQGNELLAGLHDTTTFAAIVKLKDGASYDLIFDAYDLAKNEAVTARISNVTYDFTPPEIELQYPATLSAVNNTSLSYTISEFLLEATVSWTWVDGVLDMQEHIYPLEPFEREPGEKQFIMLTNEPDLVDGAYYDITIIGKDRAGNLSNKATSKNVKYDITPPVISIANPGPNVFITSTQIAYDLSEDMSSITVRFEYSGGDYDLGSPHIYSISGEELKIGAHTIEPEFTPELMEGTQYTLTLSGEDLASNAGQPAIVLGVVYDANPPVLALNTPMPDSFIKETRISYSINESLAEATLLWEAIAGTDDPNAPHRIIFTEMERKKGTYIDTILTAQTTLQDSTVYRVSFFGRDPASNESNMVINDRVTYDISPPVLTIISPGNNHYTPSTNINYSTSEDLRSVRIIYVGTSAERIRLTTEVTITPEGLTAGVHNSDDYAQADLRDSSTYMIGFEAQDLAGNFANPVGLYNFHIDRTLPVFTDISPQSNTYSNNPIFEFTLSEDLYYGKVIFTEQAGSLDSGRTVEFEMDSVDLSKGFHARDTLGNQLPLVDGAVYTIQLAGQDIANNWNDTTLITDYHYDITLPVTIILDPLDSSFINTNAVTINNSENLLSADMYWINPQGIAKKVALRTRDLAVGENRLIMYAISLNENTHYDLLFNTIDLAGNTNQSVIREGIIYDVTLPKLTITKPTNSSYINNKAVSYIISEPLIQAEVTWEIKTGIDTLSPHRIELAANDMTQGVHDSTLFSILPDVTDGSWYDLTLAGIDRAGNQSEINRISLVKYDFTYPIFSDLKPDANEWINKLDLGYNLSEDLIFGRIVFNHVGGEPDPDGEYLVRLSGSRLKAGPGGGRLPRSMVRLVSGGIYTVTYTGRDSAGNFVSEFIIPNVRFDEIKPFVVITKPMASETVFDSFKWPYANSEKVNYTLSEDLREASLTVVNTGGKLDSRSPIEIQLTKDEMKAGSHLETILINSVNLIDSSIYTYTLNGIDSARNVADEYTVSSIHYDITKPVIDLIEPSENGALNAALVTYDFSETMLQTDLTITRIGGTPDTLSPHNVEVVMYELAAGRIDSAIITNAPTLTDGAIYRYEFKGVDLANNMSNVIVADNVLFDNTPPVVSMTRPIDSEILNTVDMSFMNSEKLHRGNFIFTRSSGTSDSGSPHSIALLDEGMLEGMHTDWVLALDGNLVDGTRYMITFDGNDRAGNMVEFTSISNVLYDINPPIVIIEYPLVQGFFNAPKFTFSTNEELREASITLENVGGSADSNSPHTIEIPSTFRFQGFYQEANFSDQATLVDGAVYDITIVAMDMANNVADPIEIPGVTYDITPPVLSVIEPLENGYYFDLILNYNLSEPLGSGTVRLERVRGTYDSSSPYTFELKDEQLTTLEDAVVDLDKPLPLKSGSGYDIGISVFDRAGNPNEPILIENVTFDTIPPAIAILAPSAGDYINYRGLSYSTNESLREFELIWTRTGGTADPDAPHTALLPEGFLPQGRYENIRLAEAPTLVNNTVYTITWIATDLGGNKTSRTVKGVIYDDILPEFLITMPVSGEYFNDPALSYELNEILSRGTIIWEPVSVADDSPHNVVLEDIELSLGVFNKKNFINQSALVDGVTYRLLINAADRADNNLSIILSDSVTYDITPPDFLDIAPDAGSYVNSSVLQFTNPEELSTASVKWERIGGEEDKSSPHVIDVPDEYFGIGPQETSSIITPNLTNGSIYRLTLSGRDLAGNLAGVVYHNMHFDIEPPVLEIIYPTKRPEVNNTDVGYKLSEQLGNATFTYTWLSGPEDTSSPHTVNLDQRSLLEGTTDRYSVSPAPFLIDGASYKIEFSGYDRAGNIGNVVIIETVLYDITKPIITMTIPEPDKVIIGQEISYSISENLEESTISWVRSGGNNDNISPHTIQLADVEKEKGDYDNILLQNNTELMSSTAYKVTLRGTDPAGNESDPAISKNVDYVRTIDGEWTFKGAVITVVWSFKTTDGDDGVNGEFEQWIQMGEKISNREKGSFSLDYSNKPWTMDWLMGRSGIRRISLFNFGDNETLNVITGETKPDSWEDGQIMQYKYTP</sequence>
<dbReference type="EMBL" id="UINC01002720">
    <property type="protein sequence ID" value="SUZ99610.1"/>
    <property type="molecule type" value="Genomic_DNA"/>
</dbReference>
<evidence type="ECO:0000313" key="2">
    <source>
        <dbReference type="EMBL" id="SUZ99610.1"/>
    </source>
</evidence>
<dbReference type="Pfam" id="PF13750">
    <property type="entry name" value="Big_3_3"/>
    <property type="match status" value="1"/>
</dbReference>
<name>A0A381S6D0_9ZZZZ</name>
<proteinExistence type="predicted"/>
<protein>
    <recommendedName>
        <fullName evidence="1">Ig-like domain-containing protein</fullName>
    </recommendedName>
</protein>
<accession>A0A381S6D0</accession>
<organism evidence="2">
    <name type="scientific">marine metagenome</name>
    <dbReference type="NCBI Taxonomy" id="408172"/>
    <lineage>
        <taxon>unclassified sequences</taxon>
        <taxon>metagenomes</taxon>
        <taxon>ecological metagenomes</taxon>
    </lineage>
</organism>
<reference evidence="2" key="1">
    <citation type="submission" date="2018-05" db="EMBL/GenBank/DDBJ databases">
        <authorList>
            <person name="Lanie J.A."/>
            <person name="Ng W.-L."/>
            <person name="Kazmierczak K.M."/>
            <person name="Andrzejewski T.M."/>
            <person name="Davidsen T.M."/>
            <person name="Wayne K.J."/>
            <person name="Tettelin H."/>
            <person name="Glass J.I."/>
            <person name="Rusch D."/>
            <person name="Podicherti R."/>
            <person name="Tsui H.-C.T."/>
            <person name="Winkler M.E."/>
        </authorList>
    </citation>
    <scope>NUCLEOTIDE SEQUENCE</scope>
</reference>